<organism evidence="1">
    <name type="scientific">Menopon gallinae</name>
    <name type="common">poultry shaft louse</name>
    <dbReference type="NCBI Taxonomy" id="328185"/>
    <lineage>
        <taxon>Eukaryota</taxon>
        <taxon>Metazoa</taxon>
        <taxon>Ecdysozoa</taxon>
        <taxon>Arthropoda</taxon>
        <taxon>Hexapoda</taxon>
        <taxon>Insecta</taxon>
        <taxon>Pterygota</taxon>
        <taxon>Neoptera</taxon>
        <taxon>Paraneoptera</taxon>
        <taxon>Psocodea</taxon>
        <taxon>Troctomorpha</taxon>
        <taxon>Phthiraptera</taxon>
        <taxon>Amblycera</taxon>
        <taxon>Menoponidae</taxon>
        <taxon>Menopon</taxon>
    </lineage>
</organism>
<proteinExistence type="predicted"/>
<accession>A0AAW2HRD9</accession>
<dbReference type="EMBL" id="JARGDH010000003">
    <property type="protein sequence ID" value="KAL0272191.1"/>
    <property type="molecule type" value="Genomic_DNA"/>
</dbReference>
<sequence>MGQKGRLFTFRHRIRRGPGQRVAVSVPVLQERRRSFPRPLLHHADRRGNTALLHGTGPRAVQSEGLDNLLGETGSSLQRDRIFGCADSFLR</sequence>
<protein>
    <submittedName>
        <fullName evidence="1">Uncharacterized protein</fullName>
    </submittedName>
</protein>
<evidence type="ECO:0000313" key="1">
    <source>
        <dbReference type="EMBL" id="KAL0272191.1"/>
    </source>
</evidence>
<dbReference type="AlphaFoldDB" id="A0AAW2HRD9"/>
<gene>
    <name evidence="1" type="ORF">PYX00_005268</name>
</gene>
<name>A0AAW2HRD9_9NEOP</name>
<reference evidence="1" key="1">
    <citation type="journal article" date="2024" name="Gigascience">
        <title>Chromosome-level genome of the poultry shaft louse Menopon gallinae provides insight into the host-switching and adaptive evolution of parasitic lice.</title>
        <authorList>
            <person name="Xu Y."/>
            <person name="Ma L."/>
            <person name="Liu S."/>
            <person name="Liang Y."/>
            <person name="Liu Q."/>
            <person name="He Z."/>
            <person name="Tian L."/>
            <person name="Duan Y."/>
            <person name="Cai W."/>
            <person name="Li H."/>
            <person name="Song F."/>
        </authorList>
    </citation>
    <scope>NUCLEOTIDE SEQUENCE</scope>
    <source>
        <strain evidence="1">Cailab_2023a</strain>
    </source>
</reference>
<comment type="caution">
    <text evidence="1">The sequence shown here is derived from an EMBL/GenBank/DDBJ whole genome shotgun (WGS) entry which is preliminary data.</text>
</comment>